<proteinExistence type="predicted"/>
<protein>
    <submittedName>
        <fullName evidence="3">Uncharacterized protein</fullName>
    </submittedName>
</protein>
<feature type="chain" id="PRO_5019518719" evidence="2">
    <location>
        <begin position="29"/>
        <end position="528"/>
    </location>
</feature>
<dbReference type="Proteomes" id="UP000291116">
    <property type="component" value="Unassembled WGS sequence"/>
</dbReference>
<evidence type="ECO:0000313" key="4">
    <source>
        <dbReference type="Proteomes" id="UP000291116"/>
    </source>
</evidence>
<feature type="region of interest" description="Disordered" evidence="1">
    <location>
        <begin position="498"/>
        <end position="528"/>
    </location>
</feature>
<gene>
    <name evidence="3" type="ORF">PSNMU_V1.4_AUG-EV-PASAV3_0015380</name>
</gene>
<accession>A0A448YYM8</accession>
<feature type="compositionally biased region" description="Low complexity" evidence="1">
    <location>
        <begin position="412"/>
        <end position="428"/>
    </location>
</feature>
<dbReference type="AlphaFoldDB" id="A0A448YYM8"/>
<feature type="compositionally biased region" description="Acidic residues" evidence="1">
    <location>
        <begin position="518"/>
        <end position="528"/>
    </location>
</feature>
<organism evidence="3 4">
    <name type="scientific">Pseudo-nitzschia multistriata</name>
    <dbReference type="NCBI Taxonomy" id="183589"/>
    <lineage>
        <taxon>Eukaryota</taxon>
        <taxon>Sar</taxon>
        <taxon>Stramenopiles</taxon>
        <taxon>Ochrophyta</taxon>
        <taxon>Bacillariophyta</taxon>
        <taxon>Bacillariophyceae</taxon>
        <taxon>Bacillariophycidae</taxon>
        <taxon>Bacillariales</taxon>
        <taxon>Bacillariaceae</taxon>
        <taxon>Pseudo-nitzschia</taxon>
    </lineage>
</organism>
<evidence type="ECO:0000256" key="2">
    <source>
        <dbReference type="SAM" id="SignalP"/>
    </source>
</evidence>
<evidence type="ECO:0000256" key="1">
    <source>
        <dbReference type="SAM" id="MobiDB-lite"/>
    </source>
</evidence>
<feature type="region of interest" description="Disordered" evidence="1">
    <location>
        <begin position="105"/>
        <end position="141"/>
    </location>
</feature>
<keyword evidence="4" id="KW-1185">Reference proteome</keyword>
<dbReference type="OrthoDB" id="47884at2759"/>
<evidence type="ECO:0000313" key="3">
    <source>
        <dbReference type="EMBL" id="VEU34819.1"/>
    </source>
</evidence>
<name>A0A448YYM8_9STRA</name>
<keyword evidence="2" id="KW-0732">Signal</keyword>
<reference evidence="3 4" key="1">
    <citation type="submission" date="2019-01" db="EMBL/GenBank/DDBJ databases">
        <authorList>
            <person name="Ferrante I. M."/>
        </authorList>
    </citation>
    <scope>NUCLEOTIDE SEQUENCE [LARGE SCALE GENOMIC DNA]</scope>
    <source>
        <strain evidence="3 4">B856</strain>
    </source>
</reference>
<feature type="signal peptide" evidence="2">
    <location>
        <begin position="1"/>
        <end position="28"/>
    </location>
</feature>
<feature type="compositionally biased region" description="Basic and acidic residues" evidence="1">
    <location>
        <begin position="387"/>
        <end position="404"/>
    </location>
</feature>
<feature type="region of interest" description="Disordered" evidence="1">
    <location>
        <begin position="377"/>
        <end position="440"/>
    </location>
</feature>
<dbReference type="EMBL" id="CAACVS010000039">
    <property type="protein sequence ID" value="VEU34819.1"/>
    <property type="molecule type" value="Genomic_DNA"/>
</dbReference>
<sequence>MKPTPSLPAAWFAGLSILFGGHLSPANAWVCPAQGGTIRKNEGSLAIGKGRFGGGSALSYSSGFSDERGAGNSNSTSPVLERLRINGVSVSPKGFHVLLEPTTARKTGTEHAGATDPACGEGEGKPSPIELGQPPKRQIVPGASDAAIAPGASDGETQRESAENGAGGLLLPLKVTNDPADAFAATSPESLTLCQLLSGVDMAGAILPPELLGKIVVSHVEDKVDSMYDDDDDDEEEEEQDNAAVFVPVLSPIEGKLWEFLKNEEALSREQQASASLYASSPVPPRIPQLPEVTLDQLTLVPAHHREGKAAGGSHPSWLCRLECALPQWKDFLTVDVRADLLASLAYNYDPESSPLFTCIALALRYKAPIVLEEELRQDAPSGGGHAGKETETKGEAKAKKAPTETEGGSGKSNSNSSSTNTNTHNGGYWSSPDDLDRDFPQRTTLRSLRQQSSRVTQNIERGFEIHKLTGALEIARRLGDDAAAEKIRAKLDEYDSMEGLPTLGDASGGRTTGGDDRLDDLEQNILQ</sequence>